<protein>
    <recommendedName>
        <fullName evidence="3">Lipoprotein</fullName>
    </recommendedName>
</protein>
<dbReference type="EMBL" id="JBHYPX010000005">
    <property type="protein sequence ID" value="MFE1351312.1"/>
    <property type="molecule type" value="Genomic_DNA"/>
</dbReference>
<name>A0ABW6GF38_9ACTN</name>
<accession>A0ABW6GF38</accession>
<comment type="caution">
    <text evidence="1">The sequence shown here is derived from an EMBL/GenBank/DDBJ whole genome shotgun (WGS) entry which is preliminary data.</text>
</comment>
<gene>
    <name evidence="1" type="ORF">ACFW6T_04905</name>
</gene>
<dbReference type="Proteomes" id="UP001599542">
    <property type="component" value="Unassembled WGS sequence"/>
</dbReference>
<keyword evidence="2" id="KW-1185">Reference proteome</keyword>
<dbReference type="RefSeq" id="WP_380320225.1">
    <property type="nucleotide sequence ID" value="NZ_JBHYPW010000011.1"/>
</dbReference>
<reference evidence="1 2" key="1">
    <citation type="submission" date="2024-09" db="EMBL/GenBank/DDBJ databases">
        <title>The Natural Products Discovery Center: Release of the First 8490 Sequenced Strains for Exploring Actinobacteria Biosynthetic Diversity.</title>
        <authorList>
            <person name="Kalkreuter E."/>
            <person name="Kautsar S.A."/>
            <person name="Yang D."/>
            <person name="Bader C.D."/>
            <person name="Teijaro C.N."/>
            <person name="Fluegel L."/>
            <person name="Davis C.M."/>
            <person name="Simpson J.R."/>
            <person name="Lauterbach L."/>
            <person name="Steele A.D."/>
            <person name="Gui C."/>
            <person name="Meng S."/>
            <person name="Li G."/>
            <person name="Viehrig K."/>
            <person name="Ye F."/>
            <person name="Su P."/>
            <person name="Kiefer A.F."/>
            <person name="Nichols A."/>
            <person name="Cepeda A.J."/>
            <person name="Yan W."/>
            <person name="Fan B."/>
            <person name="Jiang Y."/>
            <person name="Adhikari A."/>
            <person name="Zheng C.-J."/>
            <person name="Schuster L."/>
            <person name="Cowan T.M."/>
            <person name="Smanski M.J."/>
            <person name="Chevrette M.G."/>
            <person name="De Carvalho L.P.S."/>
            <person name="Shen B."/>
        </authorList>
    </citation>
    <scope>NUCLEOTIDE SEQUENCE [LARGE SCALE GENOMIC DNA]</scope>
    <source>
        <strain evidence="1 2">NPDC058753</strain>
    </source>
</reference>
<proteinExistence type="predicted"/>
<evidence type="ECO:0000313" key="1">
    <source>
        <dbReference type="EMBL" id="MFE1351312.1"/>
    </source>
</evidence>
<evidence type="ECO:0000313" key="2">
    <source>
        <dbReference type="Proteomes" id="UP001599542"/>
    </source>
</evidence>
<organism evidence="1 2">
    <name type="scientific">Kitasatospora phosalacinea</name>
    <dbReference type="NCBI Taxonomy" id="2065"/>
    <lineage>
        <taxon>Bacteria</taxon>
        <taxon>Bacillati</taxon>
        <taxon>Actinomycetota</taxon>
        <taxon>Actinomycetes</taxon>
        <taxon>Kitasatosporales</taxon>
        <taxon>Streptomycetaceae</taxon>
        <taxon>Kitasatospora</taxon>
    </lineage>
</organism>
<sequence length="144" mass="15038">MDVGSVSGRKSLIAPVAALFFCAALVGGCDTTSEKEGEPDVLGVWKAGEEQLQIMEGGKLGGGQVLKSLCGLESGGLTTVPETGSAWRYKDISDAGPGIEISLPDFFGPDRPCSVEFLIHESGETVERLTPVSGPIPADPFRRS</sequence>
<evidence type="ECO:0008006" key="3">
    <source>
        <dbReference type="Google" id="ProtNLM"/>
    </source>
</evidence>